<name>A0AAV0GFU0_9ASTE</name>
<gene>
    <name evidence="3" type="ORF">CEPIT_LOCUS43275</name>
</gene>
<sequence>MWEFQLPPKIKMFFWQVCSGCLPSRLNLQVRRVDCSGSCGLCGEAPELLDHLFRRCTFAKEAWTELQWQWRSMEDGSFVDQVCEEFREKKKEDLEQLVWGCWALWSERNQRVWQGTTSSARQIVHRTRVLVEGWRQAQMQVARGRRAHPVQQGRATWSRSLQGAWKLNVDAGTRANSCGLGWCLRDTEGQFVAGVSKPWPGRLSSLGAELVGIREALSWLKDFGDIAVEVESDSVGVISEILNGSSCSLVGLLRDDIGDLARFFSTISFSHIRRLANKPAHLLSKAACSMPDSQSWFDFTPSFLVSALANDLINDN</sequence>
<organism evidence="3 4">
    <name type="scientific">Cuscuta epithymum</name>
    <dbReference type="NCBI Taxonomy" id="186058"/>
    <lineage>
        <taxon>Eukaryota</taxon>
        <taxon>Viridiplantae</taxon>
        <taxon>Streptophyta</taxon>
        <taxon>Embryophyta</taxon>
        <taxon>Tracheophyta</taxon>
        <taxon>Spermatophyta</taxon>
        <taxon>Magnoliopsida</taxon>
        <taxon>eudicotyledons</taxon>
        <taxon>Gunneridae</taxon>
        <taxon>Pentapetalae</taxon>
        <taxon>asterids</taxon>
        <taxon>lamiids</taxon>
        <taxon>Solanales</taxon>
        <taxon>Convolvulaceae</taxon>
        <taxon>Cuscuteae</taxon>
        <taxon>Cuscuta</taxon>
        <taxon>Cuscuta subgen. Cuscuta</taxon>
    </lineage>
</organism>
<dbReference type="EMBL" id="CAMAPF010001117">
    <property type="protein sequence ID" value="CAH9146819.1"/>
    <property type="molecule type" value="Genomic_DNA"/>
</dbReference>
<feature type="domain" description="RNase H type-1" evidence="1">
    <location>
        <begin position="169"/>
        <end position="287"/>
    </location>
</feature>
<dbReference type="SUPFAM" id="SSF53098">
    <property type="entry name" value="Ribonuclease H-like"/>
    <property type="match status" value="1"/>
</dbReference>
<comment type="caution">
    <text evidence="3">The sequence shown here is derived from an EMBL/GenBank/DDBJ whole genome shotgun (WGS) entry which is preliminary data.</text>
</comment>
<dbReference type="Pfam" id="PF13456">
    <property type="entry name" value="RVT_3"/>
    <property type="match status" value="1"/>
</dbReference>
<dbReference type="PANTHER" id="PTHR47074:SF11">
    <property type="entry name" value="REVERSE TRANSCRIPTASE-LIKE PROTEIN"/>
    <property type="match status" value="1"/>
</dbReference>
<dbReference type="InterPro" id="IPR012337">
    <property type="entry name" value="RNaseH-like_sf"/>
</dbReference>
<feature type="domain" description="Reverse transcriptase zinc-binding" evidence="2">
    <location>
        <begin position="1"/>
        <end position="63"/>
    </location>
</feature>
<dbReference type="AlphaFoldDB" id="A0AAV0GFU0"/>
<dbReference type="PANTHER" id="PTHR47074">
    <property type="entry name" value="BNAC02G40300D PROTEIN"/>
    <property type="match status" value="1"/>
</dbReference>
<dbReference type="InterPro" id="IPR036397">
    <property type="entry name" value="RNaseH_sf"/>
</dbReference>
<dbReference type="InterPro" id="IPR002156">
    <property type="entry name" value="RNaseH_domain"/>
</dbReference>
<protein>
    <recommendedName>
        <fullName evidence="5">RNase H type-1 domain-containing protein</fullName>
    </recommendedName>
</protein>
<dbReference type="GO" id="GO:0003676">
    <property type="term" value="F:nucleic acid binding"/>
    <property type="evidence" value="ECO:0007669"/>
    <property type="project" value="InterPro"/>
</dbReference>
<dbReference type="CDD" id="cd06222">
    <property type="entry name" value="RNase_H_like"/>
    <property type="match status" value="1"/>
</dbReference>
<accession>A0AAV0GFU0</accession>
<evidence type="ECO:0000313" key="3">
    <source>
        <dbReference type="EMBL" id="CAH9146819.1"/>
    </source>
</evidence>
<keyword evidence="4" id="KW-1185">Reference proteome</keyword>
<dbReference type="Gene3D" id="3.30.420.10">
    <property type="entry name" value="Ribonuclease H-like superfamily/Ribonuclease H"/>
    <property type="match status" value="1"/>
</dbReference>
<dbReference type="Proteomes" id="UP001152523">
    <property type="component" value="Unassembled WGS sequence"/>
</dbReference>
<proteinExistence type="predicted"/>
<reference evidence="3" key="1">
    <citation type="submission" date="2022-07" db="EMBL/GenBank/DDBJ databases">
        <authorList>
            <person name="Macas J."/>
            <person name="Novak P."/>
            <person name="Neumann P."/>
        </authorList>
    </citation>
    <scope>NUCLEOTIDE SEQUENCE</scope>
</reference>
<evidence type="ECO:0000259" key="2">
    <source>
        <dbReference type="Pfam" id="PF13966"/>
    </source>
</evidence>
<dbReference type="GO" id="GO:0004523">
    <property type="term" value="F:RNA-DNA hybrid ribonuclease activity"/>
    <property type="evidence" value="ECO:0007669"/>
    <property type="project" value="InterPro"/>
</dbReference>
<dbReference type="InterPro" id="IPR052929">
    <property type="entry name" value="RNase_H-like_EbsB-rel"/>
</dbReference>
<dbReference type="InterPro" id="IPR026960">
    <property type="entry name" value="RVT-Znf"/>
</dbReference>
<dbReference type="InterPro" id="IPR044730">
    <property type="entry name" value="RNase_H-like_dom_plant"/>
</dbReference>
<evidence type="ECO:0000313" key="4">
    <source>
        <dbReference type="Proteomes" id="UP001152523"/>
    </source>
</evidence>
<dbReference type="Pfam" id="PF13966">
    <property type="entry name" value="zf-RVT"/>
    <property type="match status" value="1"/>
</dbReference>
<evidence type="ECO:0000259" key="1">
    <source>
        <dbReference type="Pfam" id="PF13456"/>
    </source>
</evidence>
<evidence type="ECO:0008006" key="5">
    <source>
        <dbReference type="Google" id="ProtNLM"/>
    </source>
</evidence>